<feature type="region of interest" description="Disordered" evidence="2">
    <location>
        <begin position="1"/>
        <end position="25"/>
    </location>
</feature>
<reference evidence="4 5" key="1">
    <citation type="journal article" date="2014" name="Agronomy (Basel)">
        <title>A Draft Genome Sequence for Ensete ventricosum, the Drought-Tolerant Tree Against Hunger.</title>
        <authorList>
            <person name="Harrison J."/>
            <person name="Moore K.A."/>
            <person name="Paszkiewicz K."/>
            <person name="Jones T."/>
            <person name="Grant M."/>
            <person name="Ambacheew D."/>
            <person name="Muzemil S."/>
            <person name="Studholme D.J."/>
        </authorList>
    </citation>
    <scope>NUCLEOTIDE SEQUENCE [LARGE SCALE GENOMIC DNA]</scope>
</reference>
<dbReference type="Gene3D" id="3.90.228.10">
    <property type="match status" value="1"/>
</dbReference>
<dbReference type="PANTHER" id="PTHR31681:SF39">
    <property type="entry name" value="OS01G0785900 PROTEIN"/>
    <property type="match status" value="1"/>
</dbReference>
<keyword evidence="1" id="KW-0863">Zinc-finger</keyword>
<dbReference type="PANTHER" id="PTHR31681">
    <property type="entry name" value="C2H2-LIKE ZINC FINGER PROTEIN"/>
    <property type="match status" value="1"/>
</dbReference>
<dbReference type="GO" id="GO:0008270">
    <property type="term" value="F:zinc ion binding"/>
    <property type="evidence" value="ECO:0007669"/>
    <property type="project" value="UniProtKB-KW"/>
</dbReference>
<dbReference type="Proteomes" id="UP000287651">
    <property type="component" value="Unassembled WGS sequence"/>
</dbReference>
<comment type="caution">
    <text evidence="4">The sequence shown here is derived from an EMBL/GenBank/DDBJ whole genome shotgun (WGS) entry which is preliminary data.</text>
</comment>
<dbReference type="EMBL" id="AMZH03002559">
    <property type="protein sequence ID" value="RRT75171.1"/>
    <property type="molecule type" value="Genomic_DNA"/>
</dbReference>
<evidence type="ECO:0000256" key="2">
    <source>
        <dbReference type="SAM" id="MobiDB-lite"/>
    </source>
</evidence>
<dbReference type="PROSITE" id="PS00028">
    <property type="entry name" value="ZINC_FINGER_C2H2_1"/>
    <property type="match status" value="1"/>
</dbReference>
<feature type="non-terminal residue" evidence="4">
    <location>
        <position position="1"/>
    </location>
</feature>
<accession>A0A427AG71</accession>
<feature type="compositionally biased region" description="Basic and acidic residues" evidence="2">
    <location>
        <begin position="1"/>
        <end position="10"/>
    </location>
</feature>
<organism evidence="4 5">
    <name type="scientific">Ensete ventricosum</name>
    <name type="common">Abyssinian banana</name>
    <name type="synonym">Musa ensete</name>
    <dbReference type="NCBI Taxonomy" id="4639"/>
    <lineage>
        <taxon>Eukaryota</taxon>
        <taxon>Viridiplantae</taxon>
        <taxon>Streptophyta</taxon>
        <taxon>Embryophyta</taxon>
        <taxon>Tracheophyta</taxon>
        <taxon>Spermatophyta</taxon>
        <taxon>Magnoliopsida</taxon>
        <taxon>Liliopsida</taxon>
        <taxon>Zingiberales</taxon>
        <taxon>Musaceae</taxon>
        <taxon>Ensete</taxon>
    </lineage>
</organism>
<feature type="compositionally biased region" description="Polar residues" evidence="2">
    <location>
        <begin position="535"/>
        <end position="545"/>
    </location>
</feature>
<dbReference type="SUPFAM" id="SSF56399">
    <property type="entry name" value="ADP-ribosylation"/>
    <property type="match status" value="1"/>
</dbReference>
<sequence length="630" mass="69348">VRVVCRESMKHQSRRERRNTREKEVEEEKMPTFWFALKRSLHCKSEPSEVHDPKARGHLETILTRTAGRSGCSRSMANLKDVIHGSKRHLLKPPSCSPRSSWSSKLPSPITHEVVLSNPSCELRRITGSEACHDSTYVATVRSGTTWPGLHHPLQHNPSCTPRRCPSFPGDGEVHGSGVSSLSPALPGNGVAAGHHAVPAPRFSHETAAAVACHKCGKKFVKWQILEAHHLSKHAGINARKCFQIDFPCSSYLIELIESSCRQIERVLKIHNMQRNLAQFEEYRETIKTKAGKLPKKHPRCLADGNEHLRFHGAAIACSLGSNGSSSLCTSERCSVCQIIRHGFSSKKESKGRIGVFTTSTCGRALESIETREDDPSVKKALLVCRVIAGRVHKPLDDYQELVGRSAFDSIAGKIGIYGRNIEELYLLNPSALLPCFVVIWLLLVHLSPDLRYRHGRCGTHHEHAFGSRYDAGGTVLGDNYDTRRTRKPEPSPSAHGRGPLPRQSLSDSDALGRTVGMESKRSKAKKYSRERSITVESPSHGDSATRQVTLDAFRVSRGGRGRVPARSNESWGHVTRRAESRGRGGSKPKGRAIWIGRRVIVAAALGLGNVDLSIGDAVKSYGRSLCAGI</sequence>
<keyword evidence="1" id="KW-0862">Zinc</keyword>
<dbReference type="InterPro" id="IPR013087">
    <property type="entry name" value="Znf_C2H2_type"/>
</dbReference>
<name>A0A427AG71_ENSVE</name>
<evidence type="ECO:0000256" key="1">
    <source>
        <dbReference type="PROSITE-ProRule" id="PRU00042"/>
    </source>
</evidence>
<gene>
    <name evidence="4" type="ORF">B296_00012241</name>
</gene>
<proteinExistence type="predicted"/>
<feature type="compositionally biased region" description="Basic and acidic residues" evidence="2">
    <location>
        <begin position="481"/>
        <end position="490"/>
    </location>
</feature>
<evidence type="ECO:0000313" key="5">
    <source>
        <dbReference type="Proteomes" id="UP000287651"/>
    </source>
</evidence>
<dbReference type="PROSITE" id="PS50157">
    <property type="entry name" value="ZINC_FINGER_C2H2_2"/>
    <property type="match status" value="1"/>
</dbReference>
<dbReference type="AlphaFoldDB" id="A0A427AG71"/>
<keyword evidence="1" id="KW-0479">Metal-binding</keyword>
<evidence type="ECO:0000259" key="3">
    <source>
        <dbReference type="PROSITE" id="PS50157"/>
    </source>
</evidence>
<feature type="domain" description="C2H2-type" evidence="3">
    <location>
        <begin position="211"/>
        <end position="239"/>
    </location>
</feature>
<evidence type="ECO:0000313" key="4">
    <source>
        <dbReference type="EMBL" id="RRT75171.1"/>
    </source>
</evidence>
<feature type="region of interest" description="Disordered" evidence="2">
    <location>
        <begin position="477"/>
        <end position="545"/>
    </location>
</feature>
<protein>
    <recommendedName>
        <fullName evidence="3">C2H2-type domain-containing protein</fullName>
    </recommendedName>
</protein>